<keyword evidence="5" id="KW-0233">DNA recombination</keyword>
<gene>
    <name evidence="6" type="ORF">F387_01602</name>
</gene>
<dbReference type="AlphaFoldDB" id="L8XXL8"/>
<evidence type="ECO:0000256" key="1">
    <source>
        <dbReference type="ARBA" id="ARBA00004453"/>
    </source>
</evidence>
<keyword evidence="4" id="KW-0963">Cytoplasm</keyword>
<dbReference type="OrthoDB" id="5290530at2"/>
<dbReference type="GeneID" id="58263635"/>
<comment type="subcellular location">
    <subcellularLocation>
        <location evidence="1">Cytoplasm</location>
        <location evidence="1">Nucleoid</location>
    </subcellularLocation>
</comment>
<dbReference type="GO" id="GO:0043590">
    <property type="term" value="C:bacterial nucleoid"/>
    <property type="evidence" value="ECO:0007669"/>
    <property type="project" value="TreeGrafter"/>
</dbReference>
<dbReference type="PATRIC" id="fig|1261130.3.peg.1633"/>
<protein>
    <recommendedName>
        <fullName evidence="3">Recombination-associated protein RdgC</fullName>
    </recommendedName>
</protein>
<reference evidence="6 7" key="1">
    <citation type="journal article" date="2013" name="Genome Announc.">
        <title>Complete Genome Sequence of Wohlfahrtiimonas chitiniclastica Strain SH04, Isolated from Chrysomya megacephala Collected from Pudong International Airport in China.</title>
        <authorList>
            <person name="Cao X.M."/>
            <person name="Chen T."/>
            <person name="Xu L.Z."/>
            <person name="Yao L.S."/>
            <person name="Qi J."/>
            <person name="Zhang X.L."/>
            <person name="Yan Q.L."/>
            <person name="Deng Y.H."/>
            <person name="Guo T.Y."/>
            <person name="Wang J."/>
            <person name="Hu K.X."/>
            <person name="Xu B.L."/>
        </authorList>
    </citation>
    <scope>NUCLEOTIDE SEQUENCE [LARGE SCALE GENOMIC DNA]</scope>
    <source>
        <strain evidence="6 7">SH04</strain>
    </source>
</reference>
<evidence type="ECO:0000256" key="4">
    <source>
        <dbReference type="ARBA" id="ARBA00022490"/>
    </source>
</evidence>
<dbReference type="InterPro" id="IPR007476">
    <property type="entry name" value="RdgC"/>
</dbReference>
<evidence type="ECO:0000256" key="3">
    <source>
        <dbReference type="ARBA" id="ARBA00022296"/>
    </source>
</evidence>
<comment type="similarity">
    <text evidence="2">Belongs to the RdgC family.</text>
</comment>
<organism evidence="6 7">
    <name type="scientific">Wohlfahrtiimonas chitiniclastica SH04</name>
    <dbReference type="NCBI Taxonomy" id="1261130"/>
    <lineage>
        <taxon>Bacteria</taxon>
        <taxon>Pseudomonadati</taxon>
        <taxon>Pseudomonadota</taxon>
        <taxon>Gammaproteobacteria</taxon>
        <taxon>Cardiobacteriales</taxon>
        <taxon>Ignatzschineriaceae</taxon>
        <taxon>Wohlfahrtiimonas</taxon>
    </lineage>
</organism>
<dbReference type="RefSeq" id="WP_008316472.1">
    <property type="nucleotide sequence ID" value="NZ_KB372783.1"/>
</dbReference>
<evidence type="ECO:0000313" key="6">
    <source>
        <dbReference type="EMBL" id="ELV07485.1"/>
    </source>
</evidence>
<evidence type="ECO:0000256" key="2">
    <source>
        <dbReference type="ARBA" id="ARBA00008657"/>
    </source>
</evidence>
<dbReference type="GO" id="GO:0003690">
    <property type="term" value="F:double-stranded DNA binding"/>
    <property type="evidence" value="ECO:0007669"/>
    <property type="project" value="TreeGrafter"/>
</dbReference>
<dbReference type="GO" id="GO:0006310">
    <property type="term" value="P:DNA recombination"/>
    <property type="evidence" value="ECO:0007669"/>
    <property type="project" value="UniProtKB-KW"/>
</dbReference>
<dbReference type="PANTHER" id="PTHR38103">
    <property type="entry name" value="RECOMBINATION-ASSOCIATED PROTEIN RDGC"/>
    <property type="match status" value="1"/>
</dbReference>
<comment type="caution">
    <text evidence="6">The sequence shown here is derived from an EMBL/GenBank/DDBJ whole genome shotgun (WGS) entry which is preliminary data.</text>
</comment>
<evidence type="ECO:0000256" key="5">
    <source>
        <dbReference type="ARBA" id="ARBA00023172"/>
    </source>
</evidence>
<dbReference type="NCBIfam" id="NF001464">
    <property type="entry name" value="PRK00321.1-5"/>
    <property type="match status" value="1"/>
</dbReference>
<dbReference type="Proteomes" id="UP000011617">
    <property type="component" value="Unassembled WGS sequence"/>
</dbReference>
<proteinExistence type="inferred from homology"/>
<keyword evidence="7" id="KW-1185">Reference proteome</keyword>
<evidence type="ECO:0000313" key="7">
    <source>
        <dbReference type="Proteomes" id="UP000011617"/>
    </source>
</evidence>
<dbReference type="Pfam" id="PF04381">
    <property type="entry name" value="RdgC"/>
    <property type="match status" value="1"/>
</dbReference>
<accession>L8XXL8</accession>
<dbReference type="HOGENOM" id="CLU_052038_1_1_6"/>
<dbReference type="EMBL" id="AOBV01000010">
    <property type="protein sequence ID" value="ELV07485.1"/>
    <property type="molecule type" value="Genomic_DNA"/>
</dbReference>
<sequence length="296" mass="33576">MSFKNLLIYRFEEPFNGSLEEMEAKLSAKPLTNCLTEELESLGWLPIYKDGQQYVEKVNQALFVRLGIEHKILPNSAVKTAVEKKIEEKKLKNVSRSELKELTEMVTNELLPNALVNRSSMLAYIDLEKNWLVVDASSAKKASLLTSHLRKTLGSLPIIPLVPDHSVTAAMTHWVQYGVESDALDLLYDVELKEMKDEGGNAKFKGVPLDAKEIQEPLKEGWQVTKLSLGFDEQVTFSMAGDFVFKRLKFLERFQENLDHDDDPAAAMQAEWYLAVDVYRKLIDHVYALSNHASNA</sequence>
<dbReference type="GO" id="GO:0000018">
    <property type="term" value="P:regulation of DNA recombination"/>
    <property type="evidence" value="ECO:0007669"/>
    <property type="project" value="TreeGrafter"/>
</dbReference>
<dbReference type="PANTHER" id="PTHR38103:SF1">
    <property type="entry name" value="RECOMBINATION-ASSOCIATED PROTEIN RDGC"/>
    <property type="match status" value="1"/>
</dbReference>
<name>L8XXL8_9GAMM</name>